<organism evidence="1 2">
    <name type="scientific">Streptomyces plumbiresistens</name>
    <dbReference type="NCBI Taxonomy" id="511811"/>
    <lineage>
        <taxon>Bacteria</taxon>
        <taxon>Bacillati</taxon>
        <taxon>Actinomycetota</taxon>
        <taxon>Actinomycetes</taxon>
        <taxon>Kitasatosporales</taxon>
        <taxon>Streptomycetaceae</taxon>
        <taxon>Streptomyces</taxon>
    </lineage>
</organism>
<dbReference type="EMBL" id="BAAAZX010000013">
    <property type="protein sequence ID" value="GAA4002555.1"/>
    <property type="molecule type" value="Genomic_DNA"/>
</dbReference>
<evidence type="ECO:0000313" key="2">
    <source>
        <dbReference type="Proteomes" id="UP001500456"/>
    </source>
</evidence>
<sequence length="136" mass="15152">METNTSTSRHISTHIDRPANEVYDYASDPTNWPEWAHGLGSSIEKIDGQWIAESTSLGRVVVAFAEKNEFGVLDHDVTLPSGEVIHNPVRVIADGAGCEVVFTLRRRPEMSDEDFQRDADAVLADLTTLKRLMERA</sequence>
<proteinExistence type="predicted"/>
<comment type="caution">
    <text evidence="1">The sequence shown here is derived from an EMBL/GenBank/DDBJ whole genome shotgun (WGS) entry which is preliminary data.</text>
</comment>
<dbReference type="InterPro" id="IPR019587">
    <property type="entry name" value="Polyketide_cyclase/dehydratase"/>
</dbReference>
<protein>
    <submittedName>
        <fullName evidence="1">SRPBCC family protein</fullName>
    </submittedName>
</protein>
<reference evidence="2" key="1">
    <citation type="journal article" date="2019" name="Int. J. Syst. Evol. Microbiol.">
        <title>The Global Catalogue of Microorganisms (GCM) 10K type strain sequencing project: providing services to taxonomists for standard genome sequencing and annotation.</title>
        <authorList>
            <consortium name="The Broad Institute Genomics Platform"/>
            <consortium name="The Broad Institute Genome Sequencing Center for Infectious Disease"/>
            <person name="Wu L."/>
            <person name="Ma J."/>
        </authorList>
    </citation>
    <scope>NUCLEOTIDE SEQUENCE [LARGE SCALE GENOMIC DNA]</scope>
    <source>
        <strain evidence="2">JCM 16924</strain>
    </source>
</reference>
<evidence type="ECO:0000313" key="1">
    <source>
        <dbReference type="EMBL" id="GAA4002555.1"/>
    </source>
</evidence>
<dbReference type="Pfam" id="PF10604">
    <property type="entry name" value="Polyketide_cyc2"/>
    <property type="match status" value="1"/>
</dbReference>
<dbReference type="SUPFAM" id="SSF55961">
    <property type="entry name" value="Bet v1-like"/>
    <property type="match status" value="1"/>
</dbReference>
<dbReference type="RefSeq" id="WP_329338669.1">
    <property type="nucleotide sequence ID" value="NZ_BAAAZX010000013.1"/>
</dbReference>
<name>A0ABP7RVF8_9ACTN</name>
<dbReference type="Proteomes" id="UP001500456">
    <property type="component" value="Unassembled WGS sequence"/>
</dbReference>
<keyword evidence="2" id="KW-1185">Reference proteome</keyword>
<accession>A0ABP7RVF8</accession>
<dbReference type="InterPro" id="IPR023393">
    <property type="entry name" value="START-like_dom_sf"/>
</dbReference>
<gene>
    <name evidence="1" type="ORF">GCM10022232_46760</name>
</gene>
<dbReference type="Gene3D" id="3.30.530.20">
    <property type="match status" value="1"/>
</dbReference>